<dbReference type="CDD" id="cd00124">
    <property type="entry name" value="MYSc"/>
    <property type="match status" value="1"/>
</dbReference>
<dbReference type="SMART" id="SM00242">
    <property type="entry name" value="MYSc"/>
    <property type="match status" value="1"/>
</dbReference>
<organism evidence="10 11">
    <name type="scientific">Apiotrichum porosum</name>
    <dbReference type="NCBI Taxonomy" id="105984"/>
    <lineage>
        <taxon>Eukaryota</taxon>
        <taxon>Fungi</taxon>
        <taxon>Dikarya</taxon>
        <taxon>Basidiomycota</taxon>
        <taxon>Agaricomycotina</taxon>
        <taxon>Tremellomycetes</taxon>
        <taxon>Trichosporonales</taxon>
        <taxon>Trichosporonaceae</taxon>
        <taxon>Apiotrichum</taxon>
    </lineage>
</organism>
<evidence type="ECO:0000256" key="4">
    <source>
        <dbReference type="ARBA" id="ARBA00023175"/>
    </source>
</evidence>
<dbReference type="GO" id="GO:0005737">
    <property type="term" value="C:cytoplasm"/>
    <property type="evidence" value="ECO:0007669"/>
    <property type="project" value="TreeGrafter"/>
</dbReference>
<feature type="region of interest" description="Disordered" evidence="8">
    <location>
        <begin position="1"/>
        <end position="28"/>
    </location>
</feature>
<evidence type="ECO:0000256" key="5">
    <source>
        <dbReference type="ARBA" id="ARBA00023203"/>
    </source>
</evidence>
<keyword evidence="5 6" id="KW-0009">Actin-binding</keyword>
<dbReference type="AlphaFoldDB" id="A0A427Y1N1"/>
<dbReference type="PRINTS" id="PR00193">
    <property type="entry name" value="MYOSINHEAVY"/>
</dbReference>
<dbReference type="Gene3D" id="1.20.58.530">
    <property type="match status" value="1"/>
</dbReference>
<evidence type="ECO:0000313" key="11">
    <source>
        <dbReference type="Proteomes" id="UP000279236"/>
    </source>
</evidence>
<feature type="region of interest" description="Actin-binding" evidence="6">
    <location>
        <begin position="525"/>
        <end position="547"/>
    </location>
</feature>
<dbReference type="InterPro" id="IPR036961">
    <property type="entry name" value="Kinesin_motor_dom_sf"/>
</dbReference>
<name>A0A427Y1N1_9TREE</name>
<keyword evidence="7" id="KW-0175">Coiled coil</keyword>
<dbReference type="InterPro" id="IPR001609">
    <property type="entry name" value="Myosin_head_motor_dom-like"/>
</dbReference>
<dbReference type="Gene3D" id="3.40.850.10">
    <property type="entry name" value="Kinesin motor domain"/>
    <property type="match status" value="1"/>
</dbReference>
<dbReference type="STRING" id="105984.A0A427Y1N1"/>
<keyword evidence="11" id="KW-1185">Reference proteome</keyword>
<evidence type="ECO:0000256" key="6">
    <source>
        <dbReference type="PROSITE-ProRule" id="PRU00782"/>
    </source>
</evidence>
<dbReference type="GO" id="GO:0007015">
    <property type="term" value="P:actin filament organization"/>
    <property type="evidence" value="ECO:0007669"/>
    <property type="project" value="TreeGrafter"/>
</dbReference>
<keyword evidence="3 6" id="KW-0518">Myosin</keyword>
<feature type="region of interest" description="Disordered" evidence="8">
    <location>
        <begin position="719"/>
        <end position="775"/>
    </location>
</feature>
<feature type="compositionally biased region" description="Basic and acidic residues" evidence="8">
    <location>
        <begin position="727"/>
        <end position="736"/>
    </location>
</feature>
<comment type="caution">
    <text evidence="10">The sequence shown here is derived from an EMBL/GenBank/DDBJ whole genome shotgun (WGS) entry which is preliminary data.</text>
</comment>
<feature type="compositionally biased region" description="Low complexity" evidence="8">
    <location>
        <begin position="738"/>
        <end position="773"/>
    </location>
</feature>
<feature type="coiled-coil region" evidence="7">
    <location>
        <begin position="661"/>
        <end position="716"/>
    </location>
</feature>
<dbReference type="Pfam" id="PF00063">
    <property type="entry name" value="Myosin_head"/>
    <property type="match status" value="2"/>
</dbReference>
<accession>A0A427Y1N1</accession>
<dbReference type="EMBL" id="RSCE01000003">
    <property type="protein sequence ID" value="RSH85028.1"/>
    <property type="molecule type" value="Genomic_DNA"/>
</dbReference>
<evidence type="ECO:0000259" key="9">
    <source>
        <dbReference type="PROSITE" id="PS51456"/>
    </source>
</evidence>
<keyword evidence="2 6" id="KW-0067">ATP-binding</keyword>
<gene>
    <name evidence="10" type="ORF">EHS24_006615</name>
</gene>
<dbReference type="PANTHER" id="PTHR13140:SF706">
    <property type="entry name" value="DILUTE CLASS UNCONVENTIONAL MYOSIN, ISOFORM C"/>
    <property type="match status" value="1"/>
</dbReference>
<evidence type="ECO:0000256" key="7">
    <source>
        <dbReference type="SAM" id="Coils"/>
    </source>
</evidence>
<feature type="domain" description="Myosin motor" evidence="9">
    <location>
        <begin position="18"/>
        <end position="642"/>
    </location>
</feature>
<dbReference type="GO" id="GO:0016020">
    <property type="term" value="C:membrane"/>
    <property type="evidence" value="ECO:0007669"/>
    <property type="project" value="TreeGrafter"/>
</dbReference>
<evidence type="ECO:0000256" key="1">
    <source>
        <dbReference type="ARBA" id="ARBA00022741"/>
    </source>
</evidence>
<dbReference type="Gene3D" id="1.20.120.720">
    <property type="entry name" value="Myosin VI head, motor domain, U50 subdomain"/>
    <property type="match status" value="1"/>
</dbReference>
<dbReference type="GeneID" id="39591158"/>
<dbReference type="Gene3D" id="1.20.5.4820">
    <property type="match status" value="1"/>
</dbReference>
<feature type="binding site" evidence="6">
    <location>
        <begin position="113"/>
        <end position="120"/>
    </location>
    <ligand>
        <name>ATP</name>
        <dbReference type="ChEBI" id="CHEBI:30616"/>
    </ligand>
</feature>
<proteinExistence type="inferred from homology"/>
<dbReference type="PANTHER" id="PTHR13140">
    <property type="entry name" value="MYOSIN"/>
    <property type="match status" value="1"/>
</dbReference>
<sequence length="1154" mass="126099">MAFDGGTSAAPAPLVAPRESDDLASLTDQTSGALTDALADRYDERSVYTHCGLLTLAVNPYAEVPNLYGPKTQHTFYGVPKHSQRPHVYAVAENAYQTLFSGDRANQTIVITGESGSGKTVSCGHIIEYLAGRGLGVGTLGDKLAHAGTVLEAFGNAPTVHNANSSRYAKVVNIHFRPTAELAGASISTFLLERGRVTDSRPFHIITLLRERETTGTTPPALAKVETALNALGIEGQDGMWSVLRGIDYLIAGDMKAAAAALGLDPALLDNTLSIRTVKAGMDSFNWRRQGDELRAAQYGLVRSLYSWLFDWLVIKINAALDAPTDGSSYISLVDIFGFESFKSNALAQFLINWANEQLQRQLSKDVLEAQAEAYAAEGIDFGAPAVQPSCLDLLSNKPGRPGQTGIAYLLDDQTRRQTLGLGGTDELFASSIGTECYSLHGLVTRRANAHPHEFTVVHYGHNVTYDTRGFLTANSERVDDNLRDVLARSGSSFVRDLVVPQNSAKAPPGRSAFTSVVSSFRKSLDQLNSLLTTTNVHYIHCIKANNAAAPWAFHRDVVELQVEATGITQIARFARECGPYLVKRDAMNPYLLVLESHTDLDDAVRQLSAIVGDADGKAVQLGQSHVFFRAAALTKIEEMLSSKIAVVVSVQSHARRLLARARYAAAKAEAERKAREEAERRAREEAERKAKEEARRAAELKAREEAKAKERAAKEAAIAARKATRDRRVSEEHSQMRSPTSKAAALAALTPTRTVTPPRTRTPTGRRVSSTTESKLLNSVDSKHLATPERLRIYRNGDARGKSPVPYYPKTPEGVRTPEADELSNSPLYSQRFIKSVVHDLVGAATDHDTAYTVGTLLARTVAWYHGADLRYVPELLTPELLLTVRNTIGRGPSLPHLWLLAVLVNVFRHDAGHRPARQMATVERELLDMIVKEVYKVSKEVLDSIIPARRRSGGGNMVASVTPTKPLTTIWTELEGFPLMIREATAEAIISRVLQVVIQGILTGEISDDMAAAVDLPLEQVFEWRERANLHPSPLETVLKAMLGTMSGLKTPPPSFVQRFESLRIEKHPRHPTNTANAALLALTDHPPIDITLCLEEALHDDTASWNTVQAVVERLDLTDSMTEFLRWFGQFKVGSGASGALASPSPRYQST</sequence>
<feature type="region of interest" description="Disordered" evidence="8">
    <location>
        <begin position="798"/>
        <end position="823"/>
    </location>
</feature>
<comment type="similarity">
    <text evidence="6">Belongs to the TRAFAC class myosin-kinesin ATPase superfamily. Myosin family.</text>
</comment>
<evidence type="ECO:0000256" key="2">
    <source>
        <dbReference type="ARBA" id="ARBA00022840"/>
    </source>
</evidence>
<evidence type="ECO:0000256" key="8">
    <source>
        <dbReference type="SAM" id="MobiDB-lite"/>
    </source>
</evidence>
<dbReference type="Proteomes" id="UP000279236">
    <property type="component" value="Unassembled WGS sequence"/>
</dbReference>
<reference evidence="10 11" key="1">
    <citation type="submission" date="2018-11" db="EMBL/GenBank/DDBJ databases">
        <title>Genome sequence of Apiotrichum porosum DSM 27194.</title>
        <authorList>
            <person name="Aliyu H."/>
            <person name="Gorte O."/>
            <person name="Ochsenreither K."/>
        </authorList>
    </citation>
    <scope>NUCLEOTIDE SEQUENCE [LARGE SCALE GENOMIC DNA]</scope>
    <source>
        <strain evidence="10 11">DSM 27194</strain>
    </source>
</reference>
<keyword evidence="1 6" id="KW-0547">Nucleotide-binding</keyword>
<dbReference type="PROSITE" id="PS51456">
    <property type="entry name" value="MYOSIN_MOTOR"/>
    <property type="match status" value="1"/>
</dbReference>
<dbReference type="OrthoDB" id="6108017at2759"/>
<dbReference type="InterPro" id="IPR027417">
    <property type="entry name" value="P-loop_NTPase"/>
</dbReference>
<keyword evidence="4 6" id="KW-0505">Motor protein</keyword>
<evidence type="ECO:0000256" key="3">
    <source>
        <dbReference type="ARBA" id="ARBA00023123"/>
    </source>
</evidence>
<dbReference type="GO" id="GO:0016459">
    <property type="term" value="C:myosin complex"/>
    <property type="evidence" value="ECO:0007669"/>
    <property type="project" value="UniProtKB-KW"/>
</dbReference>
<dbReference type="RefSeq" id="XP_028478476.1">
    <property type="nucleotide sequence ID" value="XM_028622024.1"/>
</dbReference>
<evidence type="ECO:0000313" key="10">
    <source>
        <dbReference type="EMBL" id="RSH85028.1"/>
    </source>
</evidence>
<dbReference type="SUPFAM" id="SSF52540">
    <property type="entry name" value="P-loop containing nucleoside triphosphate hydrolases"/>
    <property type="match status" value="1"/>
</dbReference>
<dbReference type="GO" id="GO:0051015">
    <property type="term" value="F:actin filament binding"/>
    <property type="evidence" value="ECO:0007669"/>
    <property type="project" value="TreeGrafter"/>
</dbReference>
<dbReference type="GO" id="GO:0005524">
    <property type="term" value="F:ATP binding"/>
    <property type="evidence" value="ECO:0007669"/>
    <property type="project" value="UniProtKB-UniRule"/>
</dbReference>
<dbReference type="GO" id="GO:0000146">
    <property type="term" value="F:microfilament motor activity"/>
    <property type="evidence" value="ECO:0007669"/>
    <property type="project" value="TreeGrafter"/>
</dbReference>
<protein>
    <recommendedName>
        <fullName evidence="9">Myosin motor domain-containing protein</fullName>
    </recommendedName>
</protein>